<comment type="subcellular location">
    <subcellularLocation>
        <location evidence="1">Membrane</location>
        <topology evidence="1">Multi-pass membrane protein</topology>
    </subcellularLocation>
</comment>
<sequence length="451" mass="52159">MHFDNANMSLKNVIDWTPSDVATWLKETGYEEYASLFYRHDIDGKVLLMLKEEDLKSEHMNINKIGAIKKIYLAIKQLQRDNIAVLFDLGYMDLFSSSNFYTHHQNKHEMPSTGTNNEVSVEHEFYSASVSEDGHASHLPPEIWKTVISLGYLFIVTWITAFVMVIVHDRVPDMKKYPPLPDIFLDNVPHIPWAFDICEVIGTLLFAIWLVVLTFHKYRFILLRRFFALSGTVFLLRCVTMLITSLSVPGAHLQCQPRKVPDEDWTGSAYVELYNKIAMAYVIWRGAGMSIQGVRTCGDYMFSGHTVALTMLNFFITEYTPRHLYFLHTFTWMLNMFGIFFILAAHEHYSIDVFVAFYITSRLFLYYHTLANNQALMQRDSIRTRIWFPLFSFFEASVDGIVPNEYESPSLIVCNLVGAGKNTWHCLRSVISFQKAQRSMNGSINSTKKEQ</sequence>
<evidence type="ECO:0000256" key="6">
    <source>
        <dbReference type="ARBA" id="ARBA00022989"/>
    </source>
</evidence>
<feature type="domain" description="SAM" evidence="10">
    <location>
        <begin position="16"/>
        <end position="81"/>
    </location>
</feature>
<comment type="similarity">
    <text evidence="2">Belongs to the sphingomyelin synthase family.</text>
</comment>
<feature type="transmembrane region" description="Helical" evidence="9">
    <location>
        <begin position="349"/>
        <end position="367"/>
    </location>
</feature>
<keyword evidence="3" id="KW-0808">Transferase</keyword>
<dbReference type="PROSITE" id="PS50105">
    <property type="entry name" value="SAM_DOMAIN"/>
    <property type="match status" value="1"/>
</dbReference>
<feature type="transmembrane region" description="Helical" evidence="9">
    <location>
        <begin position="150"/>
        <end position="171"/>
    </location>
</feature>
<dbReference type="Pfam" id="PF14360">
    <property type="entry name" value="PAP2_C"/>
    <property type="match status" value="1"/>
</dbReference>
<dbReference type="InterPro" id="IPR001660">
    <property type="entry name" value="SAM"/>
</dbReference>
<dbReference type="GO" id="GO:0005886">
    <property type="term" value="C:plasma membrane"/>
    <property type="evidence" value="ECO:0007669"/>
    <property type="project" value="TreeGrafter"/>
</dbReference>
<accession>A0A6P3Y8F4</accession>
<dbReference type="GO" id="GO:0033188">
    <property type="term" value="F:sphingomyelin synthase activity"/>
    <property type="evidence" value="ECO:0007669"/>
    <property type="project" value="TreeGrafter"/>
</dbReference>
<organism evidence="11 12">
    <name type="scientific">Dinoponera quadriceps</name>
    <name type="common">South American ant</name>
    <dbReference type="NCBI Taxonomy" id="609295"/>
    <lineage>
        <taxon>Eukaryota</taxon>
        <taxon>Metazoa</taxon>
        <taxon>Ecdysozoa</taxon>
        <taxon>Arthropoda</taxon>
        <taxon>Hexapoda</taxon>
        <taxon>Insecta</taxon>
        <taxon>Pterygota</taxon>
        <taxon>Neoptera</taxon>
        <taxon>Endopterygota</taxon>
        <taxon>Hymenoptera</taxon>
        <taxon>Apocrita</taxon>
        <taxon>Aculeata</taxon>
        <taxon>Formicoidea</taxon>
        <taxon>Formicidae</taxon>
        <taxon>Ponerinae</taxon>
        <taxon>Ponerini</taxon>
        <taxon>Dinoponera</taxon>
    </lineage>
</organism>
<keyword evidence="8 9" id="KW-0472">Membrane</keyword>
<feature type="transmembrane region" description="Helical" evidence="9">
    <location>
        <begin position="226"/>
        <end position="248"/>
    </location>
</feature>
<dbReference type="PANTHER" id="PTHR21290">
    <property type="entry name" value="SPHINGOMYELIN SYNTHETASE"/>
    <property type="match status" value="1"/>
</dbReference>
<dbReference type="InterPro" id="IPR025749">
    <property type="entry name" value="Sphingomyelin_synth-like_dom"/>
</dbReference>
<dbReference type="OrthoDB" id="422827at2759"/>
<feature type="transmembrane region" description="Helical" evidence="9">
    <location>
        <begin position="191"/>
        <end position="214"/>
    </location>
</feature>
<keyword evidence="7" id="KW-0443">Lipid metabolism</keyword>
<evidence type="ECO:0000313" key="12">
    <source>
        <dbReference type="RefSeq" id="XP_014486302.1"/>
    </source>
</evidence>
<evidence type="ECO:0000256" key="8">
    <source>
        <dbReference type="ARBA" id="ARBA00023136"/>
    </source>
</evidence>
<dbReference type="PANTHER" id="PTHR21290:SF25">
    <property type="entry name" value="SPHINGOMYELIN SYNTHASE-RELATED PROTEIN 1"/>
    <property type="match status" value="1"/>
</dbReference>
<dbReference type="GO" id="GO:0047493">
    <property type="term" value="F:ceramide cholinephosphotransferase activity"/>
    <property type="evidence" value="ECO:0007669"/>
    <property type="project" value="TreeGrafter"/>
</dbReference>
<evidence type="ECO:0000256" key="5">
    <source>
        <dbReference type="ARBA" id="ARBA00022919"/>
    </source>
</evidence>
<dbReference type="GO" id="GO:0005789">
    <property type="term" value="C:endoplasmic reticulum membrane"/>
    <property type="evidence" value="ECO:0007669"/>
    <property type="project" value="TreeGrafter"/>
</dbReference>
<protein>
    <submittedName>
        <fullName evidence="12 13">Sphingomyelin synthase-related 1-like</fullName>
    </submittedName>
</protein>
<evidence type="ECO:0000256" key="9">
    <source>
        <dbReference type="SAM" id="Phobius"/>
    </source>
</evidence>
<feature type="transmembrane region" description="Helical" evidence="9">
    <location>
        <begin position="324"/>
        <end position="343"/>
    </location>
</feature>
<evidence type="ECO:0000313" key="13">
    <source>
        <dbReference type="RefSeq" id="XP_014486303.1"/>
    </source>
</evidence>
<dbReference type="AlphaFoldDB" id="A0A6P3Y8F4"/>
<proteinExistence type="inferred from homology"/>
<dbReference type="CTD" id="38823"/>
<name>A0A6P3Y8F4_DINQU</name>
<dbReference type="Gene3D" id="1.10.150.50">
    <property type="entry name" value="Transcription Factor, Ets-1"/>
    <property type="match status" value="1"/>
</dbReference>
<dbReference type="GO" id="GO:0000139">
    <property type="term" value="C:Golgi membrane"/>
    <property type="evidence" value="ECO:0007669"/>
    <property type="project" value="TreeGrafter"/>
</dbReference>
<evidence type="ECO:0000256" key="4">
    <source>
        <dbReference type="ARBA" id="ARBA00022692"/>
    </source>
</evidence>
<evidence type="ECO:0000256" key="2">
    <source>
        <dbReference type="ARBA" id="ARBA00005441"/>
    </source>
</evidence>
<keyword evidence="11" id="KW-1185">Reference proteome</keyword>
<evidence type="ECO:0000313" key="11">
    <source>
        <dbReference type="Proteomes" id="UP000515204"/>
    </source>
</evidence>
<dbReference type="SUPFAM" id="SSF47769">
    <property type="entry name" value="SAM/Pointed domain"/>
    <property type="match status" value="1"/>
</dbReference>
<dbReference type="GeneID" id="106750451"/>
<feature type="transmembrane region" description="Helical" evidence="9">
    <location>
        <begin position="300"/>
        <end position="317"/>
    </location>
</feature>
<dbReference type="CDD" id="cd09515">
    <property type="entry name" value="SAM_SGMS1-like"/>
    <property type="match status" value="1"/>
</dbReference>
<evidence type="ECO:0000256" key="3">
    <source>
        <dbReference type="ARBA" id="ARBA00022679"/>
    </source>
</evidence>
<dbReference type="GO" id="GO:0046513">
    <property type="term" value="P:ceramide biosynthetic process"/>
    <property type="evidence" value="ECO:0007669"/>
    <property type="project" value="TreeGrafter"/>
</dbReference>
<gene>
    <name evidence="12 13" type="primary">LOC106750451</name>
</gene>
<keyword evidence="4 9" id="KW-0812">Transmembrane</keyword>
<evidence type="ECO:0000259" key="10">
    <source>
        <dbReference type="PROSITE" id="PS50105"/>
    </source>
</evidence>
<dbReference type="KEGG" id="dqu:106750451"/>
<evidence type="ECO:0000256" key="7">
    <source>
        <dbReference type="ARBA" id="ARBA00023098"/>
    </source>
</evidence>
<dbReference type="RefSeq" id="XP_014486302.1">
    <property type="nucleotide sequence ID" value="XM_014630816.1"/>
</dbReference>
<dbReference type="SMART" id="SM00454">
    <property type="entry name" value="SAM"/>
    <property type="match status" value="1"/>
</dbReference>
<dbReference type="InterPro" id="IPR013761">
    <property type="entry name" value="SAM/pointed_sf"/>
</dbReference>
<keyword evidence="5" id="KW-0746">Sphingolipid metabolism</keyword>
<dbReference type="Proteomes" id="UP000515204">
    <property type="component" value="Unplaced"/>
</dbReference>
<reference evidence="12 13" key="1">
    <citation type="submission" date="2025-04" db="UniProtKB">
        <authorList>
            <consortium name="RefSeq"/>
        </authorList>
    </citation>
    <scope>IDENTIFICATION</scope>
</reference>
<dbReference type="RefSeq" id="XP_014486303.1">
    <property type="nucleotide sequence ID" value="XM_014630817.1"/>
</dbReference>
<evidence type="ECO:0000256" key="1">
    <source>
        <dbReference type="ARBA" id="ARBA00004141"/>
    </source>
</evidence>
<dbReference type="Pfam" id="PF00536">
    <property type="entry name" value="SAM_1"/>
    <property type="match status" value="1"/>
</dbReference>
<dbReference type="InterPro" id="IPR045221">
    <property type="entry name" value="Sphingomyelin_synth-like"/>
</dbReference>
<keyword evidence="6 9" id="KW-1133">Transmembrane helix</keyword>